<dbReference type="Proteomes" id="UP000315783">
    <property type="component" value="Unassembled WGS sequence"/>
</dbReference>
<dbReference type="EMBL" id="SPUK01000008">
    <property type="protein sequence ID" value="TQV95300.1"/>
    <property type="molecule type" value="Genomic_DNA"/>
</dbReference>
<name>A0A545V0Q8_9HYPO</name>
<dbReference type="AlphaFoldDB" id="A0A545V0Q8"/>
<accession>A0A545V0Q8</accession>
<feature type="region of interest" description="Disordered" evidence="1">
    <location>
        <begin position="103"/>
        <end position="132"/>
    </location>
</feature>
<feature type="region of interest" description="Disordered" evidence="1">
    <location>
        <begin position="22"/>
        <end position="46"/>
    </location>
</feature>
<gene>
    <name evidence="2" type="ORF">IF1G_06287</name>
</gene>
<dbReference type="OrthoDB" id="5143322at2759"/>
<evidence type="ECO:0000313" key="3">
    <source>
        <dbReference type="Proteomes" id="UP000315783"/>
    </source>
</evidence>
<evidence type="ECO:0000256" key="1">
    <source>
        <dbReference type="SAM" id="MobiDB-lite"/>
    </source>
</evidence>
<evidence type="ECO:0000313" key="2">
    <source>
        <dbReference type="EMBL" id="TQV95300.1"/>
    </source>
</evidence>
<feature type="compositionally biased region" description="Low complexity" evidence="1">
    <location>
        <begin position="103"/>
        <end position="119"/>
    </location>
</feature>
<sequence>MAVPPSMIAAIQADLGRARQEELPLSNVAERGRSFAPPRADESRNYDARIKQDLNNRWSAAIVDEESKQMEGLTNLNARPWASSGIQQPSRFVTPKAPLPVVAQQAASPPAAPPALASPKPAPSVSKTRSQNQTVYGGRCEVSLHEGQVVVPDARFRVDIAANQNEASLTLTAPGKSTMVMSVLDLEVPIIHGTCCIIKTKPLPEAEAVVYKIKPLDPSTADKLCRVLESLQTVICKRLGRTLPLKLPSIPSTPPRPKIAPRQTAPVVYSQTPLSKSLICADSPESSSESSPRLTYRQLIEVTPQKQSIDAPVKLDEVIDKIGVIVRTAYYQITGRSIPMPPTASSTEQHDDVALAEWLTKGTLDSDVDETKRGLVEIMRFLRELQLKKAAALERPMMSDQTMEVFKTIDRGIKSQSGAVNYSASEIMDLKKAAIVPPAMEIKKGLSSSLWAKK</sequence>
<protein>
    <submittedName>
        <fullName evidence="2">Uncharacterized protein</fullName>
    </submittedName>
</protein>
<organism evidence="2 3">
    <name type="scientific">Cordyceps javanica</name>
    <dbReference type="NCBI Taxonomy" id="43265"/>
    <lineage>
        <taxon>Eukaryota</taxon>
        <taxon>Fungi</taxon>
        <taxon>Dikarya</taxon>
        <taxon>Ascomycota</taxon>
        <taxon>Pezizomycotina</taxon>
        <taxon>Sordariomycetes</taxon>
        <taxon>Hypocreomycetidae</taxon>
        <taxon>Hypocreales</taxon>
        <taxon>Cordycipitaceae</taxon>
        <taxon>Cordyceps</taxon>
    </lineage>
</organism>
<proteinExistence type="predicted"/>
<keyword evidence="3" id="KW-1185">Reference proteome</keyword>
<comment type="caution">
    <text evidence="2">The sequence shown here is derived from an EMBL/GenBank/DDBJ whole genome shotgun (WGS) entry which is preliminary data.</text>
</comment>
<reference evidence="2 3" key="1">
    <citation type="journal article" date="2019" name="Appl. Microbiol. Biotechnol.">
        <title>Genome sequence of Isaria javanica and comparative genome analysis insights into family S53 peptidase evolution in fungal entomopathogens.</title>
        <authorList>
            <person name="Lin R."/>
            <person name="Zhang X."/>
            <person name="Xin B."/>
            <person name="Zou M."/>
            <person name="Gao Y."/>
            <person name="Qin F."/>
            <person name="Hu Q."/>
            <person name="Xie B."/>
            <person name="Cheng X."/>
        </authorList>
    </citation>
    <scope>NUCLEOTIDE SEQUENCE [LARGE SCALE GENOMIC DNA]</scope>
    <source>
        <strain evidence="2 3">IJ1G</strain>
    </source>
</reference>